<dbReference type="Pfam" id="PF01345">
    <property type="entry name" value="DUF11"/>
    <property type="match status" value="1"/>
</dbReference>
<evidence type="ECO:0000313" key="3">
    <source>
        <dbReference type="EMBL" id="MDY0746733.1"/>
    </source>
</evidence>
<dbReference type="Proteomes" id="UP001285263">
    <property type="component" value="Unassembled WGS sequence"/>
</dbReference>
<evidence type="ECO:0000313" key="4">
    <source>
        <dbReference type="Proteomes" id="UP001285263"/>
    </source>
</evidence>
<evidence type="ECO:0000256" key="1">
    <source>
        <dbReference type="SAM" id="SignalP"/>
    </source>
</evidence>
<feature type="signal peptide" evidence="1">
    <location>
        <begin position="1"/>
        <end position="19"/>
    </location>
</feature>
<feature type="domain" description="DUF11" evidence="2">
    <location>
        <begin position="800"/>
        <end position="864"/>
    </location>
</feature>
<dbReference type="InterPro" id="IPR047589">
    <property type="entry name" value="DUF11_rpt"/>
</dbReference>
<keyword evidence="4" id="KW-1185">Reference proteome</keyword>
<dbReference type="Gene3D" id="2.60.40.10">
    <property type="entry name" value="Immunoglobulins"/>
    <property type="match status" value="2"/>
</dbReference>
<dbReference type="InterPro" id="IPR001434">
    <property type="entry name" value="OmcB-like_DUF11"/>
</dbReference>
<proteinExistence type="predicted"/>
<feature type="chain" id="PRO_5046040483" description="DUF11 domain-containing protein" evidence="1">
    <location>
        <begin position="20"/>
        <end position="898"/>
    </location>
</feature>
<protein>
    <recommendedName>
        <fullName evidence="2">DUF11 domain-containing protein</fullName>
    </recommendedName>
</protein>
<accession>A0ABU5DLY5</accession>
<reference evidence="3 4" key="1">
    <citation type="submission" date="2023-11" db="EMBL/GenBank/DDBJ databases">
        <title>Paucibacter sp. nov., isolated from fresh soil in Korea.</title>
        <authorList>
            <person name="Le N.T.T."/>
        </authorList>
    </citation>
    <scope>NUCLEOTIDE SEQUENCE [LARGE SCALE GENOMIC DNA]</scope>
    <source>
        <strain evidence="3 4">R3-3</strain>
    </source>
</reference>
<dbReference type="InterPro" id="IPR013783">
    <property type="entry name" value="Ig-like_fold"/>
</dbReference>
<dbReference type="SUPFAM" id="SSF117074">
    <property type="entry name" value="Hypothetical protein PA1324"/>
    <property type="match status" value="1"/>
</dbReference>
<comment type="caution">
    <text evidence="3">The sequence shown here is derived from an EMBL/GenBank/DDBJ whole genome shotgun (WGS) entry which is preliminary data.</text>
</comment>
<dbReference type="RefSeq" id="WP_320424679.1">
    <property type="nucleotide sequence ID" value="NZ_JAXCLA010000006.1"/>
</dbReference>
<gene>
    <name evidence="3" type="ORF">SNE35_19635</name>
</gene>
<sequence length="898" mass="89266">MLASALLFALLLCALPARAACSGQGCVSAGPRLLSVDSTRGALLNALLGSLTNSTLTLGVADWNSLATGDLSLLRTVSALQGQLNASTPAATLTSNVTVLDILTAATTGATAEGKTQLAATLNSLKLPLSGLSTPIQLGQLLQSNGILGTTRVNALELVTGVIQLYNSRNVLSTPNAITLSGSSIGLGSLLGSVTLQAQVIEPPVIVCGGVGSTFHSAALRVKLGVDLISLNLDVSVLTALLGGGISANVGHLDVYVEVARTDGVISALNAVSGAVTVQATPGVAALYLGSIADSLYWNRSRAINPASDLGFGTIGALKVGALNVDLLARASAVGSALGSSTLTLMPASPTGTVYANAGFVTTLLSSLIANLELSLGPGLLTSVANSVIGLLKPVLQLALTGPVGNLVTGLVNPLLNLLGIRLGETDISAQGAVWSCAVSGTVYEDANHNAALDGGESGTGLTLYAKLVPATQPAGPALAVVAITPSSGAFSFASVAAAAYTVVVNGNASATDLTPAMPAGWLGTEQSSLTRSFTLSAADVPGQRFGLFHGSRVAGLVFKDSGAGGGTPNNGLRDGAEATLPGVALQIADAGGTVLDRATTGDAGAYLLWIPSTASGVLKIGMAAADAGWVVVSGAPGTTGGSFTAADGTLAFTPASGSSYTGANLGQVPANVLQPDGQQTILAGSFALYPHTFTAGSGGSVSLAAAAALPAGWSYTVHRDLDCNGRIDPTDDVLPASIPMTADQKLCVIVRINAPAGAPDGSKQPFALTASFAYANTALTRDQQRTDVTTIGPPTAAGLQLVKTVDRAAARSGDVITYTIAFANLSSDALSGIKITDATPAYTVFQSASCGAMPSAQLVCTVSVQPAAGGTGRVEWSLAGPLGSGLGGQVVLVVKLQ</sequence>
<name>A0ABU5DLY5_9BURK</name>
<keyword evidence="1" id="KW-0732">Signal</keyword>
<dbReference type="NCBIfam" id="TIGR01451">
    <property type="entry name" value="B_ant_repeat"/>
    <property type="match status" value="1"/>
</dbReference>
<organism evidence="3 4">
    <name type="scientific">Roseateles agri</name>
    <dbReference type="NCBI Taxonomy" id="3098619"/>
    <lineage>
        <taxon>Bacteria</taxon>
        <taxon>Pseudomonadati</taxon>
        <taxon>Pseudomonadota</taxon>
        <taxon>Betaproteobacteria</taxon>
        <taxon>Burkholderiales</taxon>
        <taxon>Sphaerotilaceae</taxon>
        <taxon>Roseateles</taxon>
    </lineage>
</organism>
<evidence type="ECO:0000259" key="2">
    <source>
        <dbReference type="Pfam" id="PF01345"/>
    </source>
</evidence>
<dbReference type="EMBL" id="JAXCLA010000006">
    <property type="protein sequence ID" value="MDY0746733.1"/>
    <property type="molecule type" value="Genomic_DNA"/>
</dbReference>